<reference evidence="3" key="1">
    <citation type="submission" date="2016-03" db="EMBL/GenBank/DDBJ databases">
        <authorList>
            <person name="Devillers H."/>
        </authorList>
    </citation>
    <scope>NUCLEOTIDE SEQUENCE [LARGE SCALE GENOMIC DNA]</scope>
</reference>
<keyword evidence="3" id="KW-1185">Reference proteome</keyword>
<feature type="region of interest" description="Disordered" evidence="1">
    <location>
        <begin position="369"/>
        <end position="403"/>
    </location>
</feature>
<sequence length="403" mass="44577">MLLERIHNRLHGVKSRSAKNAAQENENEKRRLSLLAETAEQMAEEDMSDADEMMVDSGAIEGTSGREIDHDAASSRRDLNINTQLAQMSAFGQHTPVMTPTMQPINPYVYMNNRRQDSVASLASSVSDVSHLPATAPRSQLNGAPFTNHFVALLMDAYQDVCSDPTVTPFDALNPPSGILNRTAKVAVERADMKEIEIGREKNAWLVTAVRQRLLQEIRKDEYLSRNSSIVSLPPVPQFNGADGMPLAPSDYFNINTDFSSQHSFPLTASLGPQQPLQSPFEHRPVISKTVPRARTDSFISAAGRSRSGSNLMFSMPQQNVGQGVQQNPILEHNVGRSRSGSTGFFMLTPMNSHAPDVLLPTLSRQRSCTSTTLDDMISSETMKRRRDLLRTKSYNSNSMNTD</sequence>
<feature type="compositionally biased region" description="Basic residues" evidence="1">
    <location>
        <begin position="8"/>
        <end position="17"/>
    </location>
</feature>
<feature type="region of interest" description="Disordered" evidence="1">
    <location>
        <begin position="1"/>
        <end position="29"/>
    </location>
</feature>
<evidence type="ECO:0000256" key="1">
    <source>
        <dbReference type="SAM" id="MobiDB-lite"/>
    </source>
</evidence>
<dbReference type="OrthoDB" id="3979912at2759"/>
<dbReference type="EMBL" id="LT598467">
    <property type="protein sequence ID" value="SCU98044.1"/>
    <property type="molecule type" value="Genomic_DNA"/>
</dbReference>
<dbReference type="Proteomes" id="UP000191024">
    <property type="component" value="Chromosome F"/>
</dbReference>
<proteinExistence type="predicted"/>
<evidence type="ECO:0000313" key="3">
    <source>
        <dbReference type="Proteomes" id="UP000191024"/>
    </source>
</evidence>
<accession>A0A1G4K313</accession>
<protein>
    <submittedName>
        <fullName evidence="2">LAMI_0F12728g1_1</fullName>
    </submittedName>
</protein>
<organism evidence="2 3">
    <name type="scientific">Lachancea mirantina</name>
    <dbReference type="NCBI Taxonomy" id="1230905"/>
    <lineage>
        <taxon>Eukaryota</taxon>
        <taxon>Fungi</taxon>
        <taxon>Dikarya</taxon>
        <taxon>Ascomycota</taxon>
        <taxon>Saccharomycotina</taxon>
        <taxon>Saccharomycetes</taxon>
        <taxon>Saccharomycetales</taxon>
        <taxon>Saccharomycetaceae</taxon>
        <taxon>Lachancea</taxon>
    </lineage>
</organism>
<name>A0A1G4K313_9SACH</name>
<gene>
    <name evidence="2" type="ORF">LAMI_0F12728G</name>
</gene>
<dbReference type="AlphaFoldDB" id="A0A1G4K313"/>
<evidence type="ECO:0000313" key="2">
    <source>
        <dbReference type="EMBL" id="SCU98044.1"/>
    </source>
</evidence>
<feature type="compositionally biased region" description="Polar residues" evidence="1">
    <location>
        <begin position="393"/>
        <end position="403"/>
    </location>
</feature>